<keyword evidence="1" id="KW-0812">Transmembrane</keyword>
<feature type="transmembrane region" description="Helical" evidence="1">
    <location>
        <begin position="98"/>
        <end position="124"/>
    </location>
</feature>
<dbReference type="Proteomes" id="UP000443582">
    <property type="component" value="Unassembled WGS sequence"/>
</dbReference>
<evidence type="ECO:0000256" key="1">
    <source>
        <dbReference type="SAM" id="Phobius"/>
    </source>
</evidence>
<reference evidence="3" key="1">
    <citation type="journal article" date="2019" name="Int. J. Syst. Evol. Microbiol.">
        <title>Halobacteriovorax valvorus sp. nov., a novel prokaryotic predator isolated from coastal seawater of China.</title>
        <authorList>
            <person name="Chen M.-X."/>
        </authorList>
    </citation>
    <scope>NUCLEOTIDE SEQUENCE [LARGE SCALE GENOMIC DNA]</scope>
    <source>
        <strain evidence="3">BL9</strain>
    </source>
</reference>
<keyword evidence="3" id="KW-1185">Reference proteome</keyword>
<dbReference type="RefSeq" id="WP_114706068.1">
    <property type="nucleotide sequence ID" value="NZ_QDKL01000001.1"/>
</dbReference>
<dbReference type="EMBL" id="QDKL01000001">
    <property type="protein sequence ID" value="RZF23121.1"/>
    <property type="molecule type" value="Genomic_DNA"/>
</dbReference>
<organism evidence="2 3">
    <name type="scientific">Halobacteriovorax vibrionivorans</name>
    <dbReference type="NCBI Taxonomy" id="2152716"/>
    <lineage>
        <taxon>Bacteria</taxon>
        <taxon>Pseudomonadati</taxon>
        <taxon>Bdellovibrionota</taxon>
        <taxon>Bacteriovoracia</taxon>
        <taxon>Bacteriovoracales</taxon>
        <taxon>Halobacteriovoraceae</taxon>
        <taxon>Halobacteriovorax</taxon>
    </lineage>
</organism>
<keyword evidence="1" id="KW-1133">Transmembrane helix</keyword>
<proteinExistence type="predicted"/>
<feature type="transmembrane region" description="Helical" evidence="1">
    <location>
        <begin position="43"/>
        <end position="59"/>
    </location>
</feature>
<sequence>MLIGINKLSIKTDFNKAQALFTLHFFLFFLAKGYEFFKYQFNFIALFGIIFFIFFYRLYYRTQRNLKYSFWSLTALSFFIIIFHILRSLYHYNDFSIFFLYTMSFFILGVLCFSLYSPVFFPIINWWEYDFRYRNDLKASVYLDDDKKADARIVDLRRRAGGLSMFEEVEIGQRIDIEIESSGLDGRLQVEVLSKRQYSIGRPYTYGVRFVITDDVVKRKYNDLEKYWNFERKAKKNKKFKS</sequence>
<name>A0ABY0IJJ7_9BACT</name>
<evidence type="ECO:0000313" key="2">
    <source>
        <dbReference type="EMBL" id="RZF23121.1"/>
    </source>
</evidence>
<accession>A0ABY0IJJ7</accession>
<comment type="caution">
    <text evidence="2">The sequence shown here is derived from an EMBL/GenBank/DDBJ whole genome shotgun (WGS) entry which is preliminary data.</text>
</comment>
<protein>
    <submittedName>
        <fullName evidence="2">PilZ domain-containing protein</fullName>
    </submittedName>
</protein>
<gene>
    <name evidence="2" type="ORF">DAY19_04960</name>
</gene>
<keyword evidence="1" id="KW-0472">Membrane</keyword>
<evidence type="ECO:0000313" key="3">
    <source>
        <dbReference type="Proteomes" id="UP000443582"/>
    </source>
</evidence>
<feature type="transmembrane region" description="Helical" evidence="1">
    <location>
        <begin position="68"/>
        <end position="86"/>
    </location>
</feature>